<gene>
    <name evidence="1" type="ORF">PUN28_000255</name>
</gene>
<evidence type="ECO:0000313" key="1">
    <source>
        <dbReference type="EMBL" id="KAL0132333.1"/>
    </source>
</evidence>
<dbReference type="EMBL" id="JADYXP020000001">
    <property type="protein sequence ID" value="KAL0132333.1"/>
    <property type="molecule type" value="Genomic_DNA"/>
</dbReference>
<accession>A0AAW2GYV8</accession>
<comment type="caution">
    <text evidence="1">The sequence shown here is derived from an EMBL/GenBank/DDBJ whole genome shotgun (WGS) entry which is preliminary data.</text>
</comment>
<keyword evidence="2" id="KW-1185">Reference proteome</keyword>
<proteinExistence type="predicted"/>
<sequence length="104" mass="12186">MQIILQDDFIVKGSTHADSRSKKTHSIRTNNCRSVHHPHPACSDILLCRCGRTLPRTNQCRRRRFGNERSFSALFYHSTHRFVLYFRLRKSTSARKGLCRGRRA</sequence>
<organism evidence="1 2">
    <name type="scientific">Cardiocondyla obscurior</name>
    <dbReference type="NCBI Taxonomy" id="286306"/>
    <lineage>
        <taxon>Eukaryota</taxon>
        <taxon>Metazoa</taxon>
        <taxon>Ecdysozoa</taxon>
        <taxon>Arthropoda</taxon>
        <taxon>Hexapoda</taxon>
        <taxon>Insecta</taxon>
        <taxon>Pterygota</taxon>
        <taxon>Neoptera</taxon>
        <taxon>Endopterygota</taxon>
        <taxon>Hymenoptera</taxon>
        <taxon>Apocrita</taxon>
        <taxon>Aculeata</taxon>
        <taxon>Formicoidea</taxon>
        <taxon>Formicidae</taxon>
        <taxon>Myrmicinae</taxon>
        <taxon>Cardiocondyla</taxon>
    </lineage>
</organism>
<dbReference type="Proteomes" id="UP001430953">
    <property type="component" value="Unassembled WGS sequence"/>
</dbReference>
<evidence type="ECO:0000313" key="2">
    <source>
        <dbReference type="Proteomes" id="UP001430953"/>
    </source>
</evidence>
<reference evidence="1 2" key="1">
    <citation type="submission" date="2023-03" db="EMBL/GenBank/DDBJ databases">
        <title>High recombination rates correlate with genetic variation in Cardiocondyla obscurior ants.</title>
        <authorList>
            <person name="Errbii M."/>
        </authorList>
    </citation>
    <scope>NUCLEOTIDE SEQUENCE [LARGE SCALE GENOMIC DNA]</scope>
    <source>
        <strain evidence="1">Alpha-2009</strain>
        <tissue evidence="1">Whole body</tissue>
    </source>
</reference>
<protein>
    <submittedName>
        <fullName evidence="1">Uncharacterized protein</fullName>
    </submittedName>
</protein>
<dbReference type="AlphaFoldDB" id="A0AAW2GYV8"/>
<name>A0AAW2GYV8_9HYME</name>